<feature type="domain" description="Type IX secretion system protein PorV" evidence="1">
    <location>
        <begin position="4"/>
        <end position="177"/>
    </location>
</feature>
<evidence type="ECO:0000313" key="2">
    <source>
        <dbReference type="EMBL" id="SVA34755.1"/>
    </source>
</evidence>
<evidence type="ECO:0000259" key="1">
    <source>
        <dbReference type="Pfam" id="PF19572"/>
    </source>
</evidence>
<dbReference type="InterPro" id="IPR045741">
    <property type="entry name" value="PorV"/>
</dbReference>
<feature type="non-terminal residue" evidence="2">
    <location>
        <position position="1"/>
    </location>
</feature>
<protein>
    <recommendedName>
        <fullName evidence="1">Type IX secretion system protein PorV domain-containing protein</fullName>
    </recommendedName>
</protein>
<gene>
    <name evidence="2" type="ORF">METZ01_LOCUS87609</name>
</gene>
<reference evidence="2" key="1">
    <citation type="submission" date="2018-05" db="EMBL/GenBank/DDBJ databases">
        <authorList>
            <person name="Lanie J.A."/>
            <person name="Ng W.-L."/>
            <person name="Kazmierczak K.M."/>
            <person name="Andrzejewski T.M."/>
            <person name="Davidsen T.M."/>
            <person name="Wayne K.J."/>
            <person name="Tettelin H."/>
            <person name="Glass J.I."/>
            <person name="Rusch D."/>
            <person name="Podicherti R."/>
            <person name="Tsui H.-C.T."/>
            <person name="Winkler M.E."/>
        </authorList>
    </citation>
    <scope>NUCLEOTIDE SEQUENCE</scope>
</reference>
<accession>A0A381V314</accession>
<sequence>VFSQTNVATTAASFLEIGSGAKSLSMGGAFVSVANDVSALYWNPAGIVNIDRLSVQFYHSPWLVETEYYYGGIVVPLSPADAIGFSYTSVGMDEMMVRTVEMPEGTGEKFDASNLAMGITYSRKLTDQFSFGVQYKYVQEKIWQMKASASSFDIGTLFRTTGGMRIGMSISNFGDKMGMDGINTAIDHDVDETIYGNNDKIDGHMDAAKWPMPLLFRFGISKDYTFANIHRITISGDANHPNNNVEYINAGAEYSYNDLISLRIGQSDIFMKDAEQGLCYGAGVNYRIPRGPRVRFDYVIRSFGVFKTISGFSIDMTF</sequence>
<dbReference type="AlphaFoldDB" id="A0A381V314"/>
<organism evidence="2">
    <name type="scientific">marine metagenome</name>
    <dbReference type="NCBI Taxonomy" id="408172"/>
    <lineage>
        <taxon>unclassified sequences</taxon>
        <taxon>metagenomes</taxon>
        <taxon>ecological metagenomes</taxon>
    </lineage>
</organism>
<proteinExistence type="predicted"/>
<name>A0A381V314_9ZZZZ</name>
<dbReference type="Gene3D" id="2.40.160.60">
    <property type="entry name" value="Outer membrane protein transport protein (OMPP1/FadL/TodX)"/>
    <property type="match status" value="1"/>
</dbReference>
<dbReference type="NCBIfam" id="NF033709">
    <property type="entry name" value="PorV_fam"/>
    <property type="match status" value="1"/>
</dbReference>
<dbReference type="Pfam" id="PF19572">
    <property type="entry name" value="PorV"/>
    <property type="match status" value="1"/>
</dbReference>
<dbReference type="EMBL" id="UINC01007719">
    <property type="protein sequence ID" value="SVA34755.1"/>
    <property type="molecule type" value="Genomic_DNA"/>
</dbReference>
<dbReference type="SUPFAM" id="SSF56935">
    <property type="entry name" value="Porins"/>
    <property type="match status" value="1"/>
</dbReference>